<evidence type="ECO:0000313" key="3">
    <source>
        <dbReference type="Proteomes" id="UP000600547"/>
    </source>
</evidence>
<evidence type="ECO:0000313" key="2">
    <source>
        <dbReference type="EMBL" id="GGM52052.1"/>
    </source>
</evidence>
<dbReference type="Proteomes" id="UP000600547">
    <property type="component" value="Unassembled WGS sequence"/>
</dbReference>
<proteinExistence type="predicted"/>
<evidence type="ECO:0000256" key="1">
    <source>
        <dbReference type="SAM" id="MobiDB-lite"/>
    </source>
</evidence>
<name>A0A8H9GSA2_9DEIO</name>
<keyword evidence="3" id="KW-1185">Reference proteome</keyword>
<protein>
    <submittedName>
        <fullName evidence="2">Uncharacterized protein</fullName>
    </submittedName>
</protein>
<organism evidence="2 3">
    <name type="scientific">Deinococcus arenae</name>
    <dbReference type="NCBI Taxonomy" id="1452751"/>
    <lineage>
        <taxon>Bacteria</taxon>
        <taxon>Thermotogati</taxon>
        <taxon>Deinococcota</taxon>
        <taxon>Deinococci</taxon>
        <taxon>Deinococcales</taxon>
        <taxon>Deinococcaceae</taxon>
        <taxon>Deinococcus</taxon>
    </lineage>
</organism>
<gene>
    <name evidence="2" type="ORF">GCM10008956_30160</name>
</gene>
<comment type="caution">
    <text evidence="2">The sequence shown here is derived from an EMBL/GenBank/DDBJ whole genome shotgun (WGS) entry which is preliminary data.</text>
</comment>
<feature type="region of interest" description="Disordered" evidence="1">
    <location>
        <begin position="261"/>
        <end position="293"/>
    </location>
</feature>
<accession>A0A8H9GSA2</accession>
<dbReference type="AlphaFoldDB" id="A0A8H9GSA2"/>
<sequence length="436" mass="48528">MTLLPSETSFPPETRAVGEMPRAFTAAEEHLRQRAQRELIQRRLNAQVTAPPATSSADRFLAIVPRQTSTPPEPPVTTPVIPPSIEAALEQVRRPQPGSPAAWAEEATERVRPLIETHVRRRDARHNLLTVYRVLAQAAYTLIQMRGQSVHTTTSTFFTVVDLLPVVTGLSSDQCERSTRRLQDLGLIHKSSGAVPTRRHGVRSYEGGTWVPTTFKDAATGERVTRRVCAGTWVAVLLRPGPGRVARVICHELPPCPRDLTGDRRSGRTAWQMRQEAKSEVRESIPRPGGQWDISPLIQWSVQTQPRTSLGKKESRTSGSSPWAWVWGLDEVARVHPRQRQAAVRDGAARLVQALDDAGREMHYHRMLWRAIWAEYRGVRAFGPLIAAVQRTLIAKAETGLRSPGAWLMRLLRECGWVDAVYNVGAVPGDADQVGM</sequence>
<reference evidence="3" key="1">
    <citation type="journal article" date="2019" name="Int. J. Syst. Evol. Microbiol.">
        <title>The Global Catalogue of Microorganisms (GCM) 10K type strain sequencing project: providing services to taxonomists for standard genome sequencing and annotation.</title>
        <authorList>
            <consortium name="The Broad Institute Genomics Platform"/>
            <consortium name="The Broad Institute Genome Sequencing Center for Infectious Disease"/>
            <person name="Wu L."/>
            <person name="Ma J."/>
        </authorList>
    </citation>
    <scope>NUCLEOTIDE SEQUENCE [LARGE SCALE GENOMIC DNA]</scope>
    <source>
        <strain evidence="3">JCM 31047</strain>
    </source>
</reference>
<dbReference type="EMBL" id="BMQG01000011">
    <property type="protein sequence ID" value="GGM52052.1"/>
    <property type="molecule type" value="Genomic_DNA"/>
</dbReference>
<feature type="compositionally biased region" description="Basic and acidic residues" evidence="1">
    <location>
        <begin position="275"/>
        <end position="285"/>
    </location>
</feature>